<dbReference type="SUPFAM" id="SSF53850">
    <property type="entry name" value="Periplasmic binding protein-like II"/>
    <property type="match status" value="1"/>
</dbReference>
<dbReference type="Gene3D" id="1.10.10.10">
    <property type="entry name" value="Winged helix-like DNA-binding domain superfamily/Winged helix DNA-binding domain"/>
    <property type="match status" value="1"/>
</dbReference>
<dbReference type="InterPro" id="IPR036388">
    <property type="entry name" value="WH-like_DNA-bd_sf"/>
</dbReference>
<dbReference type="Pfam" id="PF00126">
    <property type="entry name" value="HTH_1"/>
    <property type="match status" value="1"/>
</dbReference>
<dbReference type="RefSeq" id="WP_039359960.1">
    <property type="nucleotide sequence ID" value="NZ_JRMH01000001.1"/>
</dbReference>
<dbReference type="PANTHER" id="PTHR30537">
    <property type="entry name" value="HTH-TYPE TRANSCRIPTIONAL REGULATOR"/>
    <property type="match status" value="1"/>
</dbReference>
<keyword evidence="4" id="KW-0804">Transcription</keyword>
<feature type="domain" description="HTH lysR-type" evidence="5">
    <location>
        <begin position="8"/>
        <end position="65"/>
    </location>
</feature>
<dbReference type="Proteomes" id="UP000189286">
    <property type="component" value="Unassembled WGS sequence"/>
</dbReference>
<dbReference type="Pfam" id="PF03466">
    <property type="entry name" value="LysR_substrate"/>
    <property type="match status" value="1"/>
</dbReference>
<accession>A0A1V2R5X5</accession>
<dbReference type="OrthoDB" id="9110639at2"/>
<dbReference type="PRINTS" id="PR00039">
    <property type="entry name" value="HTHLYSR"/>
</dbReference>
<dbReference type="EMBL" id="MPUJ01000003">
    <property type="protein sequence ID" value="ONK07837.1"/>
    <property type="molecule type" value="Genomic_DNA"/>
</dbReference>
<sequence length="306" mass="33739">MPAPFTTDSLRAIVHFVAVADAHSFTEAAEQLGMTRSAIGKSIVRLEERLGTKLFHRTTRKITLTTEGEAYLASCRSALETMQAAESSLLAKQTEPSGVVRIDMPAAFGKTVMMPVLLQIAAQYPELRLVLTFNDRIIDPLDVGFDLAIRFGPLKDTTDLVARSLNAQHLLLCASSEYLSRYGTPLTLEDLDKHRCIMAWRGGSPLNWLVRDPQGQDIRFNPVPFHQISDGDAMIAAGVAGAGIIQFPESLLRPYFTDAKLIPILPELTPSPTELSVIWPRARALMPGVRFIIDELIRLADINTFA</sequence>
<comment type="similarity">
    <text evidence="1">Belongs to the LysR transcriptional regulatory family.</text>
</comment>
<evidence type="ECO:0000313" key="7">
    <source>
        <dbReference type="Proteomes" id="UP000189286"/>
    </source>
</evidence>
<gene>
    <name evidence="6" type="ORF">BSK71_05275</name>
</gene>
<evidence type="ECO:0000256" key="3">
    <source>
        <dbReference type="ARBA" id="ARBA00023125"/>
    </source>
</evidence>
<dbReference type="InterPro" id="IPR058163">
    <property type="entry name" value="LysR-type_TF_proteobact-type"/>
</dbReference>
<proteinExistence type="inferred from homology"/>
<evidence type="ECO:0000256" key="1">
    <source>
        <dbReference type="ARBA" id="ARBA00009437"/>
    </source>
</evidence>
<dbReference type="InterPro" id="IPR036390">
    <property type="entry name" value="WH_DNA-bd_sf"/>
</dbReference>
<dbReference type="Gene3D" id="3.40.190.290">
    <property type="match status" value="1"/>
</dbReference>
<dbReference type="PANTHER" id="PTHR30537:SF5">
    <property type="entry name" value="HTH-TYPE TRANSCRIPTIONAL ACTIVATOR TTDR-RELATED"/>
    <property type="match status" value="1"/>
</dbReference>
<dbReference type="InterPro" id="IPR005119">
    <property type="entry name" value="LysR_subst-bd"/>
</dbReference>
<evidence type="ECO:0000256" key="2">
    <source>
        <dbReference type="ARBA" id="ARBA00023015"/>
    </source>
</evidence>
<evidence type="ECO:0000313" key="6">
    <source>
        <dbReference type="EMBL" id="ONK07837.1"/>
    </source>
</evidence>
<reference evidence="7" key="1">
    <citation type="submission" date="2016-11" db="EMBL/GenBank/DDBJ databases">
        <authorList>
            <person name="Panda P."/>
            <person name="Visnovsky S."/>
            <person name="Pitman A."/>
        </authorList>
    </citation>
    <scope>NUCLEOTIDE SEQUENCE [LARGE SCALE GENOMIC DNA]</scope>
    <source>
        <strain evidence="7">ICMP 9972</strain>
    </source>
</reference>
<keyword evidence="3" id="KW-0238">DNA-binding</keyword>
<protein>
    <submittedName>
        <fullName evidence="6">LysR family transcriptional regulator</fullName>
    </submittedName>
</protein>
<organism evidence="6 7">
    <name type="scientific">Pectobacterium actinidiae</name>
    <dbReference type="NCBI Taxonomy" id="1507808"/>
    <lineage>
        <taxon>Bacteria</taxon>
        <taxon>Pseudomonadati</taxon>
        <taxon>Pseudomonadota</taxon>
        <taxon>Gammaproteobacteria</taxon>
        <taxon>Enterobacterales</taxon>
        <taxon>Pectobacteriaceae</taxon>
        <taxon>Pectobacterium</taxon>
    </lineage>
</organism>
<dbReference type="FunFam" id="1.10.10.10:FF:000001">
    <property type="entry name" value="LysR family transcriptional regulator"/>
    <property type="match status" value="1"/>
</dbReference>
<evidence type="ECO:0000259" key="5">
    <source>
        <dbReference type="PROSITE" id="PS50931"/>
    </source>
</evidence>
<dbReference type="GO" id="GO:0003700">
    <property type="term" value="F:DNA-binding transcription factor activity"/>
    <property type="evidence" value="ECO:0007669"/>
    <property type="project" value="InterPro"/>
</dbReference>
<dbReference type="CDD" id="cd08475">
    <property type="entry name" value="PBP2_CrgA_like_6"/>
    <property type="match status" value="1"/>
</dbReference>
<dbReference type="AlphaFoldDB" id="A0A1V2R5X5"/>
<keyword evidence="2" id="KW-0805">Transcription regulation</keyword>
<comment type="caution">
    <text evidence="6">The sequence shown here is derived from an EMBL/GenBank/DDBJ whole genome shotgun (WGS) entry which is preliminary data.</text>
</comment>
<dbReference type="PROSITE" id="PS50931">
    <property type="entry name" value="HTH_LYSR"/>
    <property type="match status" value="1"/>
</dbReference>
<evidence type="ECO:0000256" key="4">
    <source>
        <dbReference type="ARBA" id="ARBA00023163"/>
    </source>
</evidence>
<dbReference type="SUPFAM" id="SSF46785">
    <property type="entry name" value="Winged helix' DNA-binding domain"/>
    <property type="match status" value="1"/>
</dbReference>
<dbReference type="InterPro" id="IPR000847">
    <property type="entry name" value="LysR_HTH_N"/>
</dbReference>
<name>A0A1V2R5X5_9GAMM</name>
<dbReference type="GO" id="GO:0003677">
    <property type="term" value="F:DNA binding"/>
    <property type="evidence" value="ECO:0007669"/>
    <property type="project" value="UniProtKB-KW"/>
</dbReference>